<dbReference type="GO" id="GO:0030313">
    <property type="term" value="C:cell envelope"/>
    <property type="evidence" value="ECO:0007669"/>
    <property type="project" value="UniProtKB-SubCell"/>
</dbReference>
<keyword evidence="4" id="KW-0812">Transmembrane</keyword>
<dbReference type="EMBL" id="LVWB01000008">
    <property type="protein sequence ID" value="ONI59911.1"/>
    <property type="molecule type" value="Genomic_DNA"/>
</dbReference>
<dbReference type="InterPro" id="IPR038352">
    <property type="entry name" value="Imelysin_sf"/>
</dbReference>
<dbReference type="CDD" id="cd14656">
    <property type="entry name" value="Imelysin-like_EfeO"/>
    <property type="match status" value="1"/>
</dbReference>
<dbReference type="InterPro" id="IPR018976">
    <property type="entry name" value="Imelysin-like"/>
</dbReference>
<dbReference type="PANTHER" id="PTHR39192:SF1">
    <property type="entry name" value="IRON UPTAKE SYSTEM COMPONENT EFEO"/>
    <property type="match status" value="1"/>
</dbReference>
<proteinExistence type="inferred from homology"/>
<dbReference type="Proteomes" id="UP000189542">
    <property type="component" value="Unassembled WGS sequence"/>
</dbReference>
<dbReference type="InterPro" id="IPR050894">
    <property type="entry name" value="EfeM/EfeO_iron_uptake"/>
</dbReference>
<comment type="similarity">
    <text evidence="2">Belongs to the EfeM/EfeO family.</text>
</comment>
<evidence type="ECO:0000313" key="6">
    <source>
        <dbReference type="EMBL" id="ONI59911.1"/>
    </source>
</evidence>
<evidence type="ECO:0000256" key="1">
    <source>
        <dbReference type="ARBA" id="ARBA00004196"/>
    </source>
</evidence>
<keyword evidence="4" id="KW-1133">Transmembrane helix</keyword>
<name>A0A1V2N8C7_9HYPH</name>
<accession>A0A1V2N8C7</accession>
<dbReference type="Gene3D" id="1.20.1420.20">
    <property type="entry name" value="M75 peptidase, HXXE motif"/>
    <property type="match status" value="1"/>
</dbReference>
<dbReference type="Pfam" id="PF09375">
    <property type="entry name" value="Peptidase_M75"/>
    <property type="match status" value="1"/>
</dbReference>
<dbReference type="InterPro" id="IPR034981">
    <property type="entry name" value="Imelysin-like_EfeO/Algp7"/>
</dbReference>
<feature type="domain" description="Imelysin-like" evidence="5">
    <location>
        <begin position="81"/>
        <end position="230"/>
    </location>
</feature>
<comment type="subcellular location">
    <subcellularLocation>
        <location evidence="1">Cell envelope</location>
    </subcellularLocation>
</comment>
<evidence type="ECO:0000313" key="7">
    <source>
        <dbReference type="Proteomes" id="UP000189542"/>
    </source>
</evidence>
<reference evidence="6 7" key="1">
    <citation type="journal article" date="2017" name="PLoS ONE">
        <title>Genomic sequence of 'Candidatus Liberibacter solanacearum' haplotype C and its comparison with haplotype A and B genomes.</title>
        <authorList>
            <person name="Wang J."/>
            <person name="Haapalainen M."/>
            <person name="Schott T."/>
            <person name="Thompson S.M."/>
            <person name="Smith G.R."/>
            <person name="Nissinen A.I."/>
            <person name="Pirhonen M."/>
        </authorList>
    </citation>
    <scope>NUCLEOTIDE SEQUENCE [LARGE SCALE GENOMIC DNA]</scope>
    <source>
        <strain evidence="6 7">FIN111</strain>
    </source>
</reference>
<evidence type="ECO:0000256" key="2">
    <source>
        <dbReference type="ARBA" id="ARBA00005989"/>
    </source>
</evidence>
<evidence type="ECO:0000256" key="4">
    <source>
        <dbReference type="SAM" id="Phobius"/>
    </source>
</evidence>
<dbReference type="AlphaFoldDB" id="A0A1V2N8C7"/>
<keyword evidence="3" id="KW-0732">Signal</keyword>
<comment type="caution">
    <text evidence="6">The sequence shown here is derived from an EMBL/GenBank/DDBJ whole genome shotgun (WGS) entry which is preliminary data.</text>
</comment>
<dbReference type="PANTHER" id="PTHR39192">
    <property type="entry name" value="IRON UPTAKE SYSTEM COMPONENT EFEO"/>
    <property type="match status" value="1"/>
</dbReference>
<gene>
    <name evidence="6" type="ORF">AYO25_02245</name>
</gene>
<keyword evidence="6" id="KW-0449">Lipoprotein</keyword>
<sequence length="296" mass="34295">MCSLTHRMLILSVMMLSIGILMVVYIIFFASIEEGNMIIAKGDIPTAEKYHPAIKSYLDFILSESIEMISNLEIVNKKLQIGELEAAQQAYIQSYYHYESIRPIIISFGNIDRIIDARADYFRDGVKDRLFTGFHFIEYQLFNHQDIKAALDATDQLLIQLRDLKKRISIHNFTILDMVRAASDFIEMILKNKINGKENIYSFSDLNNIASNVRGSQELVTRLSSFISEKVLLPISQNYRNINEILSHYKLMQGGYRPYFQLRFTDKMVLYSILSQQAECLAILRAQLNIDVYHSY</sequence>
<feature type="transmembrane region" description="Helical" evidence="4">
    <location>
        <begin position="9"/>
        <end position="32"/>
    </location>
</feature>
<evidence type="ECO:0000256" key="3">
    <source>
        <dbReference type="ARBA" id="ARBA00022729"/>
    </source>
</evidence>
<evidence type="ECO:0000259" key="5">
    <source>
        <dbReference type="Pfam" id="PF09375"/>
    </source>
</evidence>
<keyword evidence="4" id="KW-0472">Membrane</keyword>
<protein>
    <submittedName>
        <fullName evidence="6">Efem/EfeO family lipoprotein</fullName>
    </submittedName>
</protein>
<organism evidence="6 7">
    <name type="scientific">Candidatus Liberibacter solanacearum</name>
    <dbReference type="NCBI Taxonomy" id="556287"/>
    <lineage>
        <taxon>Bacteria</taxon>
        <taxon>Pseudomonadati</taxon>
        <taxon>Pseudomonadota</taxon>
        <taxon>Alphaproteobacteria</taxon>
        <taxon>Hyphomicrobiales</taxon>
        <taxon>Rhizobiaceae</taxon>
        <taxon>Liberibacter</taxon>
    </lineage>
</organism>